<dbReference type="InterPro" id="IPR036409">
    <property type="entry name" value="Aldolase_II/adducin_N_sf"/>
</dbReference>
<accession>A8S337</accession>
<evidence type="ECO:0000313" key="4">
    <source>
        <dbReference type="EMBL" id="EDP13241.1"/>
    </source>
</evidence>
<dbReference type="AlphaFoldDB" id="A8S337"/>
<dbReference type="GO" id="GO:0005829">
    <property type="term" value="C:cytosol"/>
    <property type="evidence" value="ECO:0007669"/>
    <property type="project" value="TreeGrafter"/>
</dbReference>
<dbReference type="Proteomes" id="UP000005396">
    <property type="component" value="Unassembled WGS sequence"/>
</dbReference>
<dbReference type="SMART" id="SM01007">
    <property type="entry name" value="Aldolase_II"/>
    <property type="match status" value="1"/>
</dbReference>
<keyword evidence="2" id="KW-0456">Lyase</keyword>
<gene>
    <name evidence="4" type="ORF">CLOBOL_06480</name>
</gene>
<organism evidence="4 5">
    <name type="scientific">Enterocloster bolteae (strain ATCC BAA-613 / DSM 15670 / CCUG 46953 / JCM 12243 / WAL 16351)</name>
    <name type="common">Clostridium bolteae</name>
    <dbReference type="NCBI Taxonomy" id="411902"/>
    <lineage>
        <taxon>Bacteria</taxon>
        <taxon>Bacillati</taxon>
        <taxon>Bacillota</taxon>
        <taxon>Clostridia</taxon>
        <taxon>Lachnospirales</taxon>
        <taxon>Lachnospiraceae</taxon>
        <taxon>Enterocloster</taxon>
    </lineage>
</organism>
<reference evidence="4 5" key="2">
    <citation type="submission" date="2007-09" db="EMBL/GenBank/DDBJ databases">
        <title>Draft genome sequence of Clostridium bolteae (ATCC BAA-613).</title>
        <authorList>
            <person name="Sudarsanam P."/>
            <person name="Ley R."/>
            <person name="Guruge J."/>
            <person name="Turnbaugh P.J."/>
            <person name="Mahowald M."/>
            <person name="Liep D."/>
            <person name="Gordon J."/>
        </authorList>
    </citation>
    <scope>NUCLEOTIDE SEQUENCE [LARGE SCALE GENOMIC DNA]</scope>
    <source>
        <strain evidence="5">ATCC BAA-613 / DSM 15670 / CCUG 46953 / JCM 12243 / WAL 16351</strain>
    </source>
</reference>
<dbReference type="eggNOG" id="COG0235">
    <property type="taxonomic scope" value="Bacteria"/>
</dbReference>
<evidence type="ECO:0000313" key="5">
    <source>
        <dbReference type="Proteomes" id="UP000005396"/>
    </source>
</evidence>
<proteinExistence type="predicted"/>
<evidence type="ECO:0000256" key="1">
    <source>
        <dbReference type="ARBA" id="ARBA00022723"/>
    </source>
</evidence>
<comment type="caution">
    <text evidence="4">The sequence shown here is derived from an EMBL/GenBank/DDBJ whole genome shotgun (WGS) entry which is preliminary data.</text>
</comment>
<dbReference type="GO" id="GO:0019323">
    <property type="term" value="P:pentose catabolic process"/>
    <property type="evidence" value="ECO:0007669"/>
    <property type="project" value="TreeGrafter"/>
</dbReference>
<sequence length="214" mass="23395">MKYNIRTRRAFQEMSEDVKKIAEELVIACKRAYTRGIQTGSGGNVSARVPGKDLMIVKASGSSFIDSTPDGFVITDFDGNLVEGEGKPTREALLHGLLYRICPKVNAVVHTHSPYSIAWASTGKALKRTTWHAQLKMSADLPSLDVPAAMVKKEYFPMVEDIYRENPDLPGFLLVDHGLVAVGKDAINAEHTAELIEETAQVAILKVTVSKLGL</sequence>
<feature type="domain" description="Class II aldolase/adducin N-terminal" evidence="3">
    <location>
        <begin position="23"/>
        <end position="204"/>
    </location>
</feature>
<dbReference type="InterPro" id="IPR050197">
    <property type="entry name" value="Aldolase_class_II_sugar_metab"/>
</dbReference>
<dbReference type="PANTHER" id="PTHR22789">
    <property type="entry name" value="FUCULOSE PHOSPHATE ALDOLASE"/>
    <property type="match status" value="1"/>
</dbReference>
<reference evidence="4 5" key="1">
    <citation type="submission" date="2007-08" db="EMBL/GenBank/DDBJ databases">
        <authorList>
            <person name="Fulton L."/>
            <person name="Clifton S."/>
            <person name="Fulton B."/>
            <person name="Xu J."/>
            <person name="Minx P."/>
            <person name="Pepin K.H."/>
            <person name="Johnson M."/>
            <person name="Thiruvilangam P."/>
            <person name="Bhonagiri V."/>
            <person name="Nash W.E."/>
            <person name="Mardis E.R."/>
            <person name="Wilson R.K."/>
        </authorList>
    </citation>
    <scope>NUCLEOTIDE SEQUENCE [LARGE SCALE GENOMIC DNA]</scope>
    <source>
        <strain evidence="5">ATCC BAA-613 / DSM 15670 / CCUG 46953 / JCM 12243 / WAL 16351</strain>
    </source>
</reference>
<evidence type="ECO:0000259" key="3">
    <source>
        <dbReference type="SMART" id="SM01007"/>
    </source>
</evidence>
<dbReference type="GO" id="GO:0046872">
    <property type="term" value="F:metal ion binding"/>
    <property type="evidence" value="ECO:0007669"/>
    <property type="project" value="UniProtKB-KW"/>
</dbReference>
<protein>
    <recommendedName>
        <fullName evidence="3">Class II aldolase/adducin N-terminal domain-containing protein</fullName>
    </recommendedName>
</protein>
<dbReference type="Gene3D" id="3.40.225.10">
    <property type="entry name" value="Class II aldolase/adducin N-terminal domain"/>
    <property type="match status" value="1"/>
</dbReference>
<evidence type="ECO:0000256" key="2">
    <source>
        <dbReference type="ARBA" id="ARBA00023239"/>
    </source>
</evidence>
<dbReference type="Pfam" id="PF00596">
    <property type="entry name" value="Aldolase_II"/>
    <property type="match status" value="1"/>
</dbReference>
<keyword evidence="1" id="KW-0479">Metal-binding</keyword>
<dbReference type="EMBL" id="ABCC02000053">
    <property type="protein sequence ID" value="EDP13241.1"/>
    <property type="molecule type" value="Genomic_DNA"/>
</dbReference>
<dbReference type="InterPro" id="IPR001303">
    <property type="entry name" value="Aldolase_II/adducin_N"/>
</dbReference>
<dbReference type="SUPFAM" id="SSF53639">
    <property type="entry name" value="AraD/HMP-PK domain-like"/>
    <property type="match status" value="1"/>
</dbReference>
<dbReference type="PANTHER" id="PTHR22789:SF0">
    <property type="entry name" value="3-OXO-TETRONATE 4-PHOSPHATE DECARBOXYLASE-RELATED"/>
    <property type="match status" value="1"/>
</dbReference>
<dbReference type="PaxDb" id="411902-CLOBOL_06480"/>
<dbReference type="GO" id="GO:0016832">
    <property type="term" value="F:aldehyde-lyase activity"/>
    <property type="evidence" value="ECO:0007669"/>
    <property type="project" value="TreeGrafter"/>
</dbReference>
<dbReference type="HOGENOM" id="CLU_006033_3_4_9"/>
<name>A8S337_ENTBW</name>